<dbReference type="AlphaFoldDB" id="A0A1H0ZHD8"/>
<sequence length="113" mass="12065">MSKYLISFPSEAMAVTAAELPQVVADSHAVVREAKRAGVWVFGGGIDESVEPVRVDASGAARPGSYDRSHPLTGGFTVIEAPSREIALEWAARFAAACRCPQEVRRFGDDAES</sequence>
<dbReference type="RefSeq" id="WP_010157529.1">
    <property type="nucleotide sequence ID" value="NZ_FNKB01000001.1"/>
</dbReference>
<evidence type="ECO:0000313" key="2">
    <source>
        <dbReference type="Proteomes" id="UP000182690"/>
    </source>
</evidence>
<dbReference type="InterPro" id="IPR011008">
    <property type="entry name" value="Dimeric_a/b-barrel"/>
</dbReference>
<dbReference type="Gene3D" id="3.30.70.1060">
    <property type="entry name" value="Dimeric alpha+beta barrel"/>
    <property type="match status" value="1"/>
</dbReference>
<dbReference type="Proteomes" id="UP000182690">
    <property type="component" value="Unassembled WGS sequence"/>
</dbReference>
<organism evidence="1 2">
    <name type="scientific">Leucobacter chromiiresistens</name>
    <dbReference type="NCBI Taxonomy" id="1079994"/>
    <lineage>
        <taxon>Bacteria</taxon>
        <taxon>Bacillati</taxon>
        <taxon>Actinomycetota</taxon>
        <taxon>Actinomycetes</taxon>
        <taxon>Micrococcales</taxon>
        <taxon>Microbacteriaceae</taxon>
        <taxon>Leucobacter</taxon>
    </lineage>
</organism>
<dbReference type="EMBL" id="FNKB01000001">
    <property type="protein sequence ID" value="SDQ26774.1"/>
    <property type="molecule type" value="Genomic_DNA"/>
</dbReference>
<protein>
    <submittedName>
        <fullName evidence="1">Uncharacterized conserved protein</fullName>
    </submittedName>
</protein>
<gene>
    <name evidence="1" type="ORF">SAMN04488565_1758</name>
</gene>
<dbReference type="SUPFAM" id="SSF54909">
    <property type="entry name" value="Dimeric alpha+beta barrel"/>
    <property type="match status" value="1"/>
</dbReference>
<reference evidence="1 2" key="1">
    <citation type="submission" date="2016-10" db="EMBL/GenBank/DDBJ databases">
        <authorList>
            <person name="de Groot N.N."/>
        </authorList>
    </citation>
    <scope>NUCLEOTIDE SEQUENCE [LARGE SCALE GENOMIC DNA]</scope>
    <source>
        <strain evidence="1 2">DSM 22788</strain>
    </source>
</reference>
<evidence type="ECO:0000313" key="1">
    <source>
        <dbReference type="EMBL" id="SDQ26774.1"/>
    </source>
</evidence>
<accession>A0A1H0ZHD8</accession>
<proteinExistence type="predicted"/>
<dbReference type="OrthoDB" id="3212458at2"/>
<dbReference type="eggNOG" id="COG3795">
    <property type="taxonomic scope" value="Bacteria"/>
</dbReference>
<name>A0A1H0ZHD8_9MICO</name>